<dbReference type="Gene3D" id="3.40.390.10">
    <property type="entry name" value="Collagenase (Catalytic Domain)"/>
    <property type="match status" value="1"/>
</dbReference>
<sequence length="182" mass="20214">MKDLAQKALTTTNTAERSKIKHVFGNSPEYNTISVMANMLATIDPVLGADNVALTDQPGTYGTAINGVLFLLSTLFHAQATGVRQRARTVIHESSHILPDPFKTFDYWGLDANGDVHGITKDDLPKYTTWIYGYWHAGYSELRTEFSNFMHLNADTWAVFGYYCLYNQDPPAGTTAGANWTP</sequence>
<dbReference type="InParanoid" id="A0A409X5W3"/>
<dbReference type="Proteomes" id="UP000284842">
    <property type="component" value="Unassembled WGS sequence"/>
</dbReference>
<evidence type="ECO:0008006" key="3">
    <source>
        <dbReference type="Google" id="ProtNLM"/>
    </source>
</evidence>
<protein>
    <recommendedName>
        <fullName evidence="3">Lysine-specific metallo-endopeptidase domain-containing protein</fullName>
    </recommendedName>
</protein>
<accession>A0A409X5W3</accession>
<evidence type="ECO:0000313" key="2">
    <source>
        <dbReference type="Proteomes" id="UP000284842"/>
    </source>
</evidence>
<dbReference type="GO" id="GO:0008237">
    <property type="term" value="F:metallopeptidase activity"/>
    <property type="evidence" value="ECO:0007669"/>
    <property type="project" value="InterPro"/>
</dbReference>
<name>A0A409X5W3_9AGAR</name>
<keyword evidence="2" id="KW-1185">Reference proteome</keyword>
<evidence type="ECO:0000313" key="1">
    <source>
        <dbReference type="EMBL" id="PPQ86165.1"/>
    </source>
</evidence>
<organism evidence="1 2">
    <name type="scientific">Panaeolus cyanescens</name>
    <dbReference type="NCBI Taxonomy" id="181874"/>
    <lineage>
        <taxon>Eukaryota</taxon>
        <taxon>Fungi</taxon>
        <taxon>Dikarya</taxon>
        <taxon>Basidiomycota</taxon>
        <taxon>Agaricomycotina</taxon>
        <taxon>Agaricomycetes</taxon>
        <taxon>Agaricomycetidae</taxon>
        <taxon>Agaricales</taxon>
        <taxon>Agaricineae</taxon>
        <taxon>Galeropsidaceae</taxon>
        <taxon>Panaeolus</taxon>
    </lineage>
</organism>
<gene>
    <name evidence="1" type="ORF">CVT24_002459</name>
</gene>
<proteinExistence type="predicted"/>
<dbReference type="AlphaFoldDB" id="A0A409X5W3"/>
<reference evidence="1 2" key="1">
    <citation type="journal article" date="2018" name="Evol. Lett.">
        <title>Horizontal gene cluster transfer increased hallucinogenic mushroom diversity.</title>
        <authorList>
            <person name="Reynolds H.T."/>
            <person name="Vijayakumar V."/>
            <person name="Gluck-Thaler E."/>
            <person name="Korotkin H.B."/>
            <person name="Matheny P.B."/>
            <person name="Slot J.C."/>
        </authorList>
    </citation>
    <scope>NUCLEOTIDE SEQUENCE [LARGE SCALE GENOMIC DNA]</scope>
    <source>
        <strain evidence="1 2">2629</strain>
    </source>
</reference>
<comment type="caution">
    <text evidence="1">The sequence shown here is derived from an EMBL/GenBank/DDBJ whole genome shotgun (WGS) entry which is preliminary data.</text>
</comment>
<dbReference type="EMBL" id="NHTK01004543">
    <property type="protein sequence ID" value="PPQ86165.1"/>
    <property type="molecule type" value="Genomic_DNA"/>
</dbReference>
<dbReference type="InterPro" id="IPR024079">
    <property type="entry name" value="MetalloPept_cat_dom_sf"/>
</dbReference>